<evidence type="ECO:0000256" key="4">
    <source>
        <dbReference type="ARBA" id="ARBA00011192"/>
    </source>
</evidence>
<dbReference type="InterPro" id="IPR053940">
    <property type="entry name" value="UTP25_NTPase-like"/>
</dbReference>
<evidence type="ECO:0000256" key="7">
    <source>
        <dbReference type="ARBA" id="ARBA00022552"/>
    </source>
</evidence>
<dbReference type="GO" id="GO:0032040">
    <property type="term" value="C:small-subunit processome"/>
    <property type="evidence" value="ECO:0007669"/>
    <property type="project" value="TreeGrafter"/>
</dbReference>
<dbReference type="InterPro" id="IPR053939">
    <property type="entry name" value="UTP25_C"/>
</dbReference>
<dbReference type="OrthoDB" id="10264378at2759"/>
<evidence type="ECO:0000259" key="11">
    <source>
        <dbReference type="Pfam" id="PF06862"/>
    </source>
</evidence>
<evidence type="ECO:0000313" key="13">
    <source>
        <dbReference type="EMBL" id="GES90624.1"/>
    </source>
</evidence>
<dbReference type="GO" id="GO:0000462">
    <property type="term" value="P:maturation of SSU-rRNA from tricistronic rRNA transcript (SSU-rRNA, 5.8S rRNA, LSU-rRNA)"/>
    <property type="evidence" value="ECO:0007669"/>
    <property type="project" value="TreeGrafter"/>
</dbReference>
<keyword evidence="9" id="KW-0687">Ribonucleoprotein</keyword>
<evidence type="ECO:0000256" key="8">
    <source>
        <dbReference type="ARBA" id="ARBA00023242"/>
    </source>
</evidence>
<keyword evidence="7 9" id="KW-0698">rRNA processing</keyword>
<comment type="subcellular location">
    <subcellularLocation>
        <location evidence="2 9">Nucleus</location>
        <location evidence="2 9">Nucleolus</location>
    </subcellularLocation>
</comment>
<keyword evidence="8 9" id="KW-0539">Nucleus</keyword>
<dbReference type="FunFam" id="3.40.50.300:FF:002356">
    <property type="entry name" value="U3 small nucleolar RNA-associated protein 25"/>
    <property type="match status" value="1"/>
</dbReference>
<comment type="subunit">
    <text evidence="4 9">Component of the ribosomal small subunit (SSU) processome composed of at least 40 protein subunits and snoRNA U3.</text>
</comment>
<dbReference type="GO" id="GO:0034511">
    <property type="term" value="F:U3 snoRNA binding"/>
    <property type="evidence" value="ECO:0007669"/>
    <property type="project" value="InterPro"/>
</dbReference>
<dbReference type="PANTHER" id="PTHR12933:SF0">
    <property type="entry name" value="U3 SMALL NUCLEOLAR RNA-ASSOCIATED PROTEIN 25 HOMOLOG"/>
    <property type="match status" value="1"/>
</dbReference>
<dbReference type="Proteomes" id="UP000615446">
    <property type="component" value="Unassembled WGS sequence"/>
</dbReference>
<dbReference type="PANTHER" id="PTHR12933">
    <property type="entry name" value="ORF PROTEIN-RELATED"/>
    <property type="match status" value="1"/>
</dbReference>
<feature type="domain" description="UTP25 NTP hydrolase-like" evidence="12">
    <location>
        <begin position="330"/>
        <end position="592"/>
    </location>
</feature>
<reference evidence="13" key="1">
    <citation type="submission" date="2019-10" db="EMBL/GenBank/DDBJ databases">
        <title>Conservation and host-specific expression of non-tandemly repeated heterogenous ribosome RNA gene in arbuscular mycorrhizal fungi.</title>
        <authorList>
            <person name="Maeda T."/>
            <person name="Kobayashi Y."/>
            <person name="Nakagawa T."/>
            <person name="Ezawa T."/>
            <person name="Yamaguchi K."/>
            <person name="Bino T."/>
            <person name="Nishimoto Y."/>
            <person name="Shigenobu S."/>
            <person name="Kawaguchi M."/>
        </authorList>
    </citation>
    <scope>NUCLEOTIDE SEQUENCE</scope>
    <source>
        <strain evidence="13">HR1</strain>
    </source>
</reference>
<dbReference type="InterPro" id="IPR010678">
    <property type="entry name" value="UTP25"/>
</dbReference>
<protein>
    <recommendedName>
        <fullName evidence="5 9">U3 small nucleolar RNA-associated protein 25</fullName>
        <shortName evidence="9">U3 snoRNA-associated protein 25</shortName>
    </recommendedName>
</protein>
<dbReference type="GO" id="GO:0019843">
    <property type="term" value="F:rRNA binding"/>
    <property type="evidence" value="ECO:0007669"/>
    <property type="project" value="TreeGrafter"/>
</dbReference>
<comment type="similarity">
    <text evidence="3 9">Belongs to the UTP25 family.</text>
</comment>
<feature type="region of interest" description="Disordered" evidence="10">
    <location>
        <begin position="180"/>
        <end position="236"/>
    </location>
</feature>
<evidence type="ECO:0000256" key="5">
    <source>
        <dbReference type="ARBA" id="ARBA00015422"/>
    </source>
</evidence>
<name>A0A8H3LPC4_9GLOM</name>
<gene>
    <name evidence="13" type="ORF">RCL2_001746000</name>
</gene>
<feature type="domain" description="UTP25 C-terminal" evidence="11">
    <location>
        <begin position="608"/>
        <end position="788"/>
    </location>
</feature>
<dbReference type="Gene3D" id="3.40.50.300">
    <property type="entry name" value="P-loop containing nucleotide triphosphate hydrolases"/>
    <property type="match status" value="1"/>
</dbReference>
<feature type="compositionally biased region" description="Basic and acidic residues" evidence="10">
    <location>
        <begin position="187"/>
        <end position="207"/>
    </location>
</feature>
<accession>A0A8H3LPC4</accession>
<dbReference type="EMBL" id="BLAL01000196">
    <property type="protein sequence ID" value="GES90624.1"/>
    <property type="molecule type" value="Genomic_DNA"/>
</dbReference>
<evidence type="ECO:0000256" key="6">
    <source>
        <dbReference type="ARBA" id="ARBA00022517"/>
    </source>
</evidence>
<evidence type="ECO:0000256" key="1">
    <source>
        <dbReference type="ARBA" id="ARBA00002883"/>
    </source>
</evidence>
<comment type="caution">
    <text evidence="13">The sequence shown here is derived from an EMBL/GenBank/DDBJ whole genome shotgun (WGS) entry which is preliminary data.</text>
</comment>
<keyword evidence="6 9" id="KW-0690">Ribosome biogenesis</keyword>
<dbReference type="Pfam" id="PF06862">
    <property type="entry name" value="Utp25_C"/>
    <property type="match status" value="1"/>
</dbReference>
<dbReference type="Pfam" id="PF22916">
    <property type="entry name" value="UTP25_NTPase-like"/>
    <property type="match status" value="1"/>
</dbReference>
<organism evidence="13 14">
    <name type="scientific">Rhizophagus clarus</name>
    <dbReference type="NCBI Taxonomy" id="94130"/>
    <lineage>
        <taxon>Eukaryota</taxon>
        <taxon>Fungi</taxon>
        <taxon>Fungi incertae sedis</taxon>
        <taxon>Mucoromycota</taxon>
        <taxon>Glomeromycotina</taxon>
        <taxon>Glomeromycetes</taxon>
        <taxon>Glomerales</taxon>
        <taxon>Glomeraceae</taxon>
        <taxon>Rhizophagus</taxon>
    </lineage>
</organism>
<evidence type="ECO:0000256" key="10">
    <source>
        <dbReference type="SAM" id="MobiDB-lite"/>
    </source>
</evidence>
<evidence type="ECO:0000256" key="3">
    <source>
        <dbReference type="ARBA" id="ARBA00009223"/>
    </source>
</evidence>
<evidence type="ECO:0000313" key="14">
    <source>
        <dbReference type="Proteomes" id="UP000615446"/>
    </source>
</evidence>
<proteinExistence type="inferred from homology"/>
<sequence length="789" mass="93123">MVTQSDIYENDHRQDYLRLKSAVKSDRYSRLNMKRKANFLAKKKNKKNKLTKKDWKTIEEYGSINPTEFRESEEEESLSKGVFAEDQLDEEIKREEYDEMTYNASNDEEKDENAEEIYLDKPNSSYRKLVGLLQINKKQKINKVKKENVDIDRMDKVDPAKSDLENKEIEIKYKSGLLQEAGGNEKASGEEMGREREGKDKEKEQGKVEGNCNEDDEREDEVDEKDEFENHFGDQQKRQQILNNKVTMIEQKQWKIISYENAALNLVSKYILDDNDEKGDNGGDKSNIKSLKIRPKLLENWKKVNEVNNNIVDDVFTDLQWHLFQQFNKYQDVLYTNRNIENSFELRYIYALHALNHIYKVRNRILKNNEKLNKAHAAGKDIDEMRDQGFTRPKVLILLPFRNSAMNLAEILIKLSGKDQQENQKRFFESYGITPEQDKIDPKKPADFLATFKGNIDDMFRIGIKFTRKSMKFHAEFYSADIIIASPLGLRMIIGAEGDKKRDFDFLSSIEVIIVDQCDTFLMQNWDHVEHIFSYMNLIPQKSHDCDFSRVKNWYLDGRARYLRQTIILSDYLTPEINVLFNKQMNNVDGKVKIKHHHQGTILEVNVRNIQQIFTRIECNSLSEMDDIRFKYFIEKILPKTRKMNLSHVMIFIPSYFDFVRLRNYFEDNTISFTSISEYTNVSDVTRARTYFLSGKKDYLLYTERFHFFRRHHIKGIHHVIFYALPDHAHFYSELLNSIQSSSSGKNSNEKFTINVIFSKFDKLRLERVVGSAKVDKILQGEKKVYMFS</sequence>
<comment type="function">
    <text evidence="1 9">DEAD-box RNA helicase-like protein required for pre-18S rRNA processing, specifically at sites A0, A1, and A2.</text>
</comment>
<feature type="region of interest" description="Disordered" evidence="10">
    <location>
        <begin position="66"/>
        <end position="85"/>
    </location>
</feature>
<evidence type="ECO:0000256" key="2">
    <source>
        <dbReference type="ARBA" id="ARBA00004604"/>
    </source>
</evidence>
<dbReference type="InterPro" id="IPR027417">
    <property type="entry name" value="P-loop_NTPase"/>
</dbReference>
<dbReference type="AlphaFoldDB" id="A0A8H3LPC4"/>
<feature type="compositionally biased region" description="Acidic residues" evidence="10">
    <location>
        <begin position="212"/>
        <end position="227"/>
    </location>
</feature>
<evidence type="ECO:0000256" key="9">
    <source>
        <dbReference type="RuleBase" id="RU365070"/>
    </source>
</evidence>
<evidence type="ECO:0000259" key="12">
    <source>
        <dbReference type="Pfam" id="PF22916"/>
    </source>
</evidence>